<sequence length="112" mass="12394">MNLLKKLPLFLLPLLLLTACRKNKLETTGTLKIDFQNGIPSCYSIYTEASYYSSIRTPLYQAGYRPAAIEVVFDGNTVTFKGLNYGNYVLSACSYGTLAVQVVAGGTRTYKF</sequence>
<keyword evidence="3" id="KW-1185">Reference proteome</keyword>
<evidence type="ECO:0000256" key="1">
    <source>
        <dbReference type="SAM" id="SignalP"/>
    </source>
</evidence>
<evidence type="ECO:0008006" key="4">
    <source>
        <dbReference type="Google" id="ProtNLM"/>
    </source>
</evidence>
<dbReference type="EMBL" id="STFF01000001">
    <property type="protein sequence ID" value="THU41951.1"/>
    <property type="molecule type" value="Genomic_DNA"/>
</dbReference>
<dbReference type="RefSeq" id="WP_136576438.1">
    <property type="nucleotide sequence ID" value="NZ_STFF01000001.1"/>
</dbReference>
<name>A0A4S8I2B6_9BACT</name>
<evidence type="ECO:0000313" key="2">
    <source>
        <dbReference type="EMBL" id="THU41951.1"/>
    </source>
</evidence>
<dbReference type="Proteomes" id="UP000306918">
    <property type="component" value="Unassembled WGS sequence"/>
</dbReference>
<reference evidence="2 3" key="1">
    <citation type="submission" date="2019-04" db="EMBL/GenBank/DDBJ databases">
        <title>Niastella caeni sp. nov., isolated from activated sludge.</title>
        <authorList>
            <person name="Sheng M."/>
        </authorList>
    </citation>
    <scope>NUCLEOTIDE SEQUENCE [LARGE SCALE GENOMIC DNA]</scope>
    <source>
        <strain evidence="2 3">HX-2-15</strain>
    </source>
</reference>
<comment type="caution">
    <text evidence="2">The sequence shown here is derived from an EMBL/GenBank/DDBJ whole genome shotgun (WGS) entry which is preliminary data.</text>
</comment>
<protein>
    <recommendedName>
        <fullName evidence="4">Lipoprotein</fullName>
    </recommendedName>
</protein>
<dbReference type="AlphaFoldDB" id="A0A4S8I2B6"/>
<evidence type="ECO:0000313" key="3">
    <source>
        <dbReference type="Proteomes" id="UP000306918"/>
    </source>
</evidence>
<proteinExistence type="predicted"/>
<feature type="chain" id="PRO_5020263433" description="Lipoprotein" evidence="1">
    <location>
        <begin position="22"/>
        <end position="112"/>
    </location>
</feature>
<dbReference type="PROSITE" id="PS51257">
    <property type="entry name" value="PROKAR_LIPOPROTEIN"/>
    <property type="match status" value="1"/>
</dbReference>
<keyword evidence="1" id="KW-0732">Signal</keyword>
<organism evidence="2 3">
    <name type="scientific">Niastella caeni</name>
    <dbReference type="NCBI Taxonomy" id="2569763"/>
    <lineage>
        <taxon>Bacteria</taxon>
        <taxon>Pseudomonadati</taxon>
        <taxon>Bacteroidota</taxon>
        <taxon>Chitinophagia</taxon>
        <taxon>Chitinophagales</taxon>
        <taxon>Chitinophagaceae</taxon>
        <taxon>Niastella</taxon>
    </lineage>
</organism>
<gene>
    <name evidence="2" type="ORF">FAM09_07570</name>
</gene>
<accession>A0A4S8I2B6</accession>
<feature type="signal peptide" evidence="1">
    <location>
        <begin position="1"/>
        <end position="21"/>
    </location>
</feature>